<keyword evidence="10" id="KW-0472">Membrane</keyword>
<comment type="similarity">
    <text evidence="3">Belongs to the RBT5 family.</text>
</comment>
<organism evidence="13 14">
    <name type="scientific">Orbilia blumenaviensis</name>
    <dbReference type="NCBI Taxonomy" id="1796055"/>
    <lineage>
        <taxon>Eukaryota</taxon>
        <taxon>Fungi</taxon>
        <taxon>Dikarya</taxon>
        <taxon>Ascomycota</taxon>
        <taxon>Pezizomycotina</taxon>
        <taxon>Orbiliomycetes</taxon>
        <taxon>Orbiliales</taxon>
        <taxon>Orbiliaceae</taxon>
        <taxon>Orbilia</taxon>
    </lineage>
</organism>
<feature type="transmembrane region" description="Helical" evidence="10">
    <location>
        <begin position="268"/>
        <end position="288"/>
    </location>
</feature>
<keyword evidence="7" id="KW-1015">Disulfide bond</keyword>
<keyword evidence="5" id="KW-0325">Glycoprotein</keyword>
<dbReference type="InterPro" id="IPR008427">
    <property type="entry name" value="Extracellular_membr_CFEM_dom"/>
</dbReference>
<dbReference type="AlphaFoldDB" id="A0AAV9ULD4"/>
<keyword evidence="8" id="KW-0449">Lipoprotein</keyword>
<protein>
    <recommendedName>
        <fullName evidence="12">CFEM domain-containing protein</fullName>
    </recommendedName>
</protein>
<dbReference type="EMBL" id="JAVHNS010000010">
    <property type="protein sequence ID" value="KAK6342154.1"/>
    <property type="molecule type" value="Genomic_DNA"/>
</dbReference>
<evidence type="ECO:0000313" key="14">
    <source>
        <dbReference type="Proteomes" id="UP001373714"/>
    </source>
</evidence>
<proteinExistence type="inferred from homology"/>
<evidence type="ECO:0000259" key="12">
    <source>
        <dbReference type="Pfam" id="PF05730"/>
    </source>
</evidence>
<feature type="signal peptide" evidence="11">
    <location>
        <begin position="1"/>
        <end position="23"/>
    </location>
</feature>
<comment type="caution">
    <text evidence="13">The sequence shown here is derived from an EMBL/GenBank/DDBJ whole genome shotgun (WGS) entry which is preliminary data.</text>
</comment>
<comment type="subcellular location">
    <subcellularLocation>
        <location evidence="1">Membrane</location>
        <topology evidence="1">Lipid-anchor</topology>
        <topology evidence="1">GPI-anchor</topology>
    </subcellularLocation>
    <subcellularLocation>
        <location evidence="2">Secreted</location>
    </subcellularLocation>
</comment>
<feature type="region of interest" description="Disordered" evidence="9">
    <location>
        <begin position="28"/>
        <end position="58"/>
    </location>
</feature>
<keyword evidence="10" id="KW-1133">Transmembrane helix</keyword>
<keyword evidence="14" id="KW-1185">Reference proteome</keyword>
<evidence type="ECO:0000256" key="3">
    <source>
        <dbReference type="ARBA" id="ARBA00010031"/>
    </source>
</evidence>
<feature type="chain" id="PRO_5043732035" description="CFEM domain-containing protein" evidence="11">
    <location>
        <begin position="24"/>
        <end position="314"/>
    </location>
</feature>
<keyword evidence="6 11" id="KW-0732">Signal</keyword>
<evidence type="ECO:0000256" key="11">
    <source>
        <dbReference type="SAM" id="SignalP"/>
    </source>
</evidence>
<evidence type="ECO:0000256" key="6">
    <source>
        <dbReference type="ARBA" id="ARBA00022729"/>
    </source>
</evidence>
<dbReference type="GO" id="GO:0005576">
    <property type="term" value="C:extracellular region"/>
    <property type="evidence" value="ECO:0007669"/>
    <property type="project" value="UniProtKB-SubCell"/>
</dbReference>
<keyword evidence="5" id="KW-0336">GPI-anchor</keyword>
<dbReference type="GO" id="GO:0098552">
    <property type="term" value="C:side of membrane"/>
    <property type="evidence" value="ECO:0007669"/>
    <property type="project" value="UniProtKB-KW"/>
</dbReference>
<gene>
    <name evidence="13" type="ORF">TWF730_001633</name>
</gene>
<evidence type="ECO:0000256" key="7">
    <source>
        <dbReference type="ARBA" id="ARBA00023157"/>
    </source>
</evidence>
<evidence type="ECO:0000256" key="8">
    <source>
        <dbReference type="ARBA" id="ARBA00023288"/>
    </source>
</evidence>
<reference evidence="13 14" key="1">
    <citation type="submission" date="2019-10" db="EMBL/GenBank/DDBJ databases">
        <authorList>
            <person name="Palmer J.M."/>
        </authorList>
    </citation>
    <scope>NUCLEOTIDE SEQUENCE [LARGE SCALE GENOMIC DNA]</scope>
    <source>
        <strain evidence="13 14">TWF730</strain>
    </source>
</reference>
<dbReference type="Proteomes" id="UP001373714">
    <property type="component" value="Unassembled WGS sequence"/>
</dbReference>
<evidence type="ECO:0000256" key="4">
    <source>
        <dbReference type="ARBA" id="ARBA00022525"/>
    </source>
</evidence>
<evidence type="ECO:0000256" key="10">
    <source>
        <dbReference type="SAM" id="Phobius"/>
    </source>
</evidence>
<dbReference type="Pfam" id="PF05730">
    <property type="entry name" value="CFEM"/>
    <property type="match status" value="1"/>
</dbReference>
<accession>A0AAV9ULD4</accession>
<sequence length="314" mass="35069">MGFQSIYHFFPLILLILTLSASAYSVDNEQPRPPNRGLAGRSVYPPQAGLRPRQQPTDTSRLPAISFEDFPDHFCATFYCLPTKTENPFDCESSEIPCAKDPSQTCTVLDHQCFCSQPSALYCAWYCGWFEWFQIEDWYSDVCPEVPKINFDGLPSCAQECMIDETTSYGCVSHTRSCFCSKDSLYGCTDKCDTTEKKLQVIDWYATQCTLAPSSVSYLYTSVTMSASSAALTSQTQTTGASPSPTGPDNLGPGIYKIPNRKLKWYEIYGLAMFLLTVTFVASVYLFLITAQRSINIPPNASEQKMRRGSMDKA</sequence>
<evidence type="ECO:0000256" key="9">
    <source>
        <dbReference type="SAM" id="MobiDB-lite"/>
    </source>
</evidence>
<evidence type="ECO:0000313" key="13">
    <source>
        <dbReference type="EMBL" id="KAK6342154.1"/>
    </source>
</evidence>
<keyword evidence="4" id="KW-0964">Secreted</keyword>
<feature type="domain" description="CFEM" evidence="12">
    <location>
        <begin position="152"/>
        <end position="209"/>
    </location>
</feature>
<keyword evidence="10" id="KW-0812">Transmembrane</keyword>
<evidence type="ECO:0000256" key="1">
    <source>
        <dbReference type="ARBA" id="ARBA00004589"/>
    </source>
</evidence>
<feature type="region of interest" description="Disordered" evidence="9">
    <location>
        <begin position="234"/>
        <end position="253"/>
    </location>
</feature>
<evidence type="ECO:0000256" key="2">
    <source>
        <dbReference type="ARBA" id="ARBA00004613"/>
    </source>
</evidence>
<name>A0AAV9ULD4_9PEZI</name>
<evidence type="ECO:0000256" key="5">
    <source>
        <dbReference type="ARBA" id="ARBA00022622"/>
    </source>
</evidence>